<dbReference type="InterPro" id="IPR002305">
    <property type="entry name" value="aa-tRNA-synth_Ic"/>
</dbReference>
<sequence length="284" mass="31618">MHRSFCTKFLKRKLSSSSISSAKLIPNETKGAKKRIFSGIQPTGSLHIGNYFGAVRRWKELQDKGEDVIFSVVDLHSITLRQEPKELSQNILNCTASLLASGIDAEKCILFLQSSVSRHAELSWVLACLATMPRLGHLPQYKEKSASMKEIPLGLFIYPVLQSADIMLYKATHVPVGEDQLQHIQLAQHLGNTFNARYGHTFPPIKAMVEESGVARLRSLRNPEKKMSKSDPDPKSRISLVDEPKVIVEKCKKAITDFTSEVTYDPEGRRGVATLIDLVSLCTG</sequence>
<dbReference type="PANTHER" id="PTHR43766">
    <property type="entry name" value="TRYPTOPHAN--TRNA LIGASE, MITOCHONDRIAL"/>
    <property type="match status" value="1"/>
</dbReference>
<dbReference type="OrthoDB" id="15808at2759"/>
<evidence type="ECO:0000256" key="8">
    <source>
        <dbReference type="ARBA" id="ARBA00030268"/>
    </source>
</evidence>
<name>A0A8S1DF94_9INSE</name>
<dbReference type="AlphaFoldDB" id="A0A8S1DF94"/>
<evidence type="ECO:0000256" key="7">
    <source>
        <dbReference type="ARBA" id="ARBA00023146"/>
    </source>
</evidence>
<dbReference type="GO" id="GO:0005524">
    <property type="term" value="F:ATP binding"/>
    <property type="evidence" value="ECO:0007669"/>
    <property type="project" value="UniProtKB-KW"/>
</dbReference>
<dbReference type="InterPro" id="IPR050203">
    <property type="entry name" value="Trp-tRNA_synthetase"/>
</dbReference>
<reference evidence="10 11" key="1">
    <citation type="submission" date="2020-04" db="EMBL/GenBank/DDBJ databases">
        <authorList>
            <person name="Alioto T."/>
            <person name="Alioto T."/>
            <person name="Gomez Garrido J."/>
        </authorList>
    </citation>
    <scope>NUCLEOTIDE SEQUENCE [LARGE SCALE GENOMIC DNA]</scope>
</reference>
<dbReference type="GO" id="GO:0004830">
    <property type="term" value="F:tryptophan-tRNA ligase activity"/>
    <property type="evidence" value="ECO:0007669"/>
    <property type="project" value="UniProtKB-EC"/>
</dbReference>
<organism evidence="10 11">
    <name type="scientific">Cloeon dipterum</name>
    <dbReference type="NCBI Taxonomy" id="197152"/>
    <lineage>
        <taxon>Eukaryota</taxon>
        <taxon>Metazoa</taxon>
        <taxon>Ecdysozoa</taxon>
        <taxon>Arthropoda</taxon>
        <taxon>Hexapoda</taxon>
        <taxon>Insecta</taxon>
        <taxon>Pterygota</taxon>
        <taxon>Palaeoptera</taxon>
        <taxon>Ephemeroptera</taxon>
        <taxon>Pisciforma</taxon>
        <taxon>Baetidae</taxon>
        <taxon>Cloeon</taxon>
    </lineage>
</organism>
<dbReference type="CDD" id="cd00806">
    <property type="entry name" value="TrpRS_core"/>
    <property type="match status" value="1"/>
</dbReference>
<dbReference type="PROSITE" id="PS00178">
    <property type="entry name" value="AA_TRNA_LIGASE_I"/>
    <property type="match status" value="1"/>
</dbReference>
<dbReference type="Gene3D" id="3.40.50.620">
    <property type="entry name" value="HUPs"/>
    <property type="match status" value="1"/>
</dbReference>
<keyword evidence="5 9" id="KW-0067">ATP-binding</keyword>
<keyword evidence="4 9" id="KW-0547">Nucleotide-binding</keyword>
<dbReference type="PRINTS" id="PR01039">
    <property type="entry name" value="TRNASYNTHTRP"/>
</dbReference>
<dbReference type="SUPFAM" id="SSF52374">
    <property type="entry name" value="Nucleotidylyl transferase"/>
    <property type="match status" value="1"/>
</dbReference>
<comment type="caution">
    <text evidence="10">The sequence shown here is derived from an EMBL/GenBank/DDBJ whole genome shotgun (WGS) entry which is preliminary data.</text>
</comment>
<dbReference type="EMBL" id="CADEPI010000227">
    <property type="protein sequence ID" value="CAB3381191.1"/>
    <property type="molecule type" value="Genomic_DNA"/>
</dbReference>
<keyword evidence="6 9" id="KW-0648">Protein biosynthesis</keyword>
<dbReference type="PANTHER" id="PTHR43766:SF1">
    <property type="entry name" value="TRYPTOPHAN--TRNA LIGASE, MITOCHONDRIAL"/>
    <property type="match status" value="1"/>
</dbReference>
<evidence type="ECO:0000256" key="4">
    <source>
        <dbReference type="ARBA" id="ARBA00022741"/>
    </source>
</evidence>
<evidence type="ECO:0000256" key="9">
    <source>
        <dbReference type="RuleBase" id="RU363036"/>
    </source>
</evidence>
<dbReference type="InterPro" id="IPR002306">
    <property type="entry name" value="Trp-tRNA-ligase"/>
</dbReference>
<comment type="similarity">
    <text evidence="1 9">Belongs to the class-I aminoacyl-tRNA synthetase family.</text>
</comment>
<dbReference type="GO" id="GO:0070183">
    <property type="term" value="P:mitochondrial tryptophanyl-tRNA aminoacylation"/>
    <property type="evidence" value="ECO:0007669"/>
    <property type="project" value="TreeGrafter"/>
</dbReference>
<evidence type="ECO:0000256" key="1">
    <source>
        <dbReference type="ARBA" id="ARBA00005594"/>
    </source>
</evidence>
<dbReference type="Proteomes" id="UP000494165">
    <property type="component" value="Unassembled WGS sequence"/>
</dbReference>
<dbReference type="NCBIfam" id="TIGR00233">
    <property type="entry name" value="trpS"/>
    <property type="match status" value="1"/>
</dbReference>
<evidence type="ECO:0000256" key="2">
    <source>
        <dbReference type="ARBA" id="ARBA00013161"/>
    </source>
</evidence>
<dbReference type="InterPro" id="IPR001412">
    <property type="entry name" value="aa-tRNA-synth_I_CS"/>
</dbReference>
<evidence type="ECO:0000256" key="3">
    <source>
        <dbReference type="ARBA" id="ARBA00022598"/>
    </source>
</evidence>
<dbReference type="GO" id="GO:0005759">
    <property type="term" value="C:mitochondrial matrix"/>
    <property type="evidence" value="ECO:0007669"/>
    <property type="project" value="TreeGrafter"/>
</dbReference>
<accession>A0A8S1DF94</accession>
<evidence type="ECO:0000313" key="11">
    <source>
        <dbReference type="Proteomes" id="UP000494165"/>
    </source>
</evidence>
<keyword evidence="7 9" id="KW-0030">Aminoacyl-tRNA synthetase</keyword>
<dbReference type="FunFam" id="3.40.50.620:FF:000082">
    <property type="entry name" value="MSW1p Mitochondrial tryptophanyl-tRNA synthetase"/>
    <property type="match status" value="1"/>
</dbReference>
<evidence type="ECO:0000313" key="10">
    <source>
        <dbReference type="EMBL" id="CAB3381191.1"/>
    </source>
</evidence>
<dbReference type="EC" id="6.1.1.2" evidence="2"/>
<gene>
    <name evidence="10" type="ORF">CLODIP_2_CD05620</name>
</gene>
<evidence type="ECO:0000256" key="6">
    <source>
        <dbReference type="ARBA" id="ARBA00022917"/>
    </source>
</evidence>
<evidence type="ECO:0000256" key="5">
    <source>
        <dbReference type="ARBA" id="ARBA00022840"/>
    </source>
</evidence>
<dbReference type="Pfam" id="PF00579">
    <property type="entry name" value="tRNA-synt_1b"/>
    <property type="match status" value="1"/>
</dbReference>
<dbReference type="InterPro" id="IPR014729">
    <property type="entry name" value="Rossmann-like_a/b/a_fold"/>
</dbReference>
<protein>
    <recommendedName>
        <fullName evidence="2">tryptophan--tRNA ligase</fullName>
        <ecNumber evidence="2">6.1.1.2</ecNumber>
    </recommendedName>
    <alternativeName>
        <fullName evidence="8">Tryptophanyl-tRNA synthetase</fullName>
    </alternativeName>
</protein>
<keyword evidence="11" id="KW-1185">Reference proteome</keyword>
<proteinExistence type="inferred from homology"/>
<keyword evidence="3 9" id="KW-0436">Ligase</keyword>